<name>A0A3P7JA03_STRVU</name>
<keyword evidence="2" id="KW-1185">Reference proteome</keyword>
<gene>
    <name evidence="1" type="ORF">SVUK_LOCUS17299</name>
</gene>
<dbReference type="Proteomes" id="UP000270094">
    <property type="component" value="Unassembled WGS sequence"/>
</dbReference>
<sequence>MKMTNDEYVFLLLGMRSIGFGSSGVGKEVREYLLLTFASFKAITKFQLAVSNGLTPFWEDTVTNNADGMDNVARTAAKYMLVVRK</sequence>
<accession>A0A3P7JA03</accession>
<evidence type="ECO:0000313" key="2">
    <source>
        <dbReference type="Proteomes" id="UP000270094"/>
    </source>
</evidence>
<reference evidence="1 2" key="1">
    <citation type="submission" date="2018-11" db="EMBL/GenBank/DDBJ databases">
        <authorList>
            <consortium name="Pathogen Informatics"/>
        </authorList>
    </citation>
    <scope>NUCLEOTIDE SEQUENCE [LARGE SCALE GENOMIC DNA]</scope>
</reference>
<evidence type="ECO:0000313" key="1">
    <source>
        <dbReference type="EMBL" id="VDM82301.1"/>
    </source>
</evidence>
<dbReference type="OrthoDB" id="5869495at2759"/>
<dbReference type="EMBL" id="UYYB01116968">
    <property type="protein sequence ID" value="VDM82301.1"/>
    <property type="molecule type" value="Genomic_DNA"/>
</dbReference>
<proteinExistence type="predicted"/>
<dbReference type="AlphaFoldDB" id="A0A3P7JA03"/>
<organism evidence="1 2">
    <name type="scientific">Strongylus vulgaris</name>
    <name type="common">Blood worm</name>
    <dbReference type="NCBI Taxonomy" id="40348"/>
    <lineage>
        <taxon>Eukaryota</taxon>
        <taxon>Metazoa</taxon>
        <taxon>Ecdysozoa</taxon>
        <taxon>Nematoda</taxon>
        <taxon>Chromadorea</taxon>
        <taxon>Rhabditida</taxon>
        <taxon>Rhabditina</taxon>
        <taxon>Rhabditomorpha</taxon>
        <taxon>Strongyloidea</taxon>
        <taxon>Strongylidae</taxon>
        <taxon>Strongylus</taxon>
    </lineage>
</organism>
<protein>
    <submittedName>
        <fullName evidence="1">Uncharacterized protein</fullName>
    </submittedName>
</protein>